<evidence type="ECO:0000259" key="5">
    <source>
        <dbReference type="Pfam" id="PF00296"/>
    </source>
</evidence>
<dbReference type="RefSeq" id="WP_216480471.1">
    <property type="nucleotide sequence ID" value="NZ_JAHLQJ010000019.1"/>
</dbReference>
<dbReference type="InterPro" id="IPR011251">
    <property type="entry name" value="Luciferase-like_dom"/>
</dbReference>
<evidence type="ECO:0000256" key="2">
    <source>
        <dbReference type="ARBA" id="ARBA00022643"/>
    </source>
</evidence>
<dbReference type="InterPro" id="IPR016215">
    <property type="entry name" value="NTA_MOA"/>
</dbReference>
<sequence>MSKGNARQLILGAMMFFPAGEHISSWRHPVSEAERLLDFDYYRNIVETAERGRFDMFFYADELYVWDRFESSVAQANSIRPEPFTLLSALSVVTKDIALAATVSTTYNEPYHIARKLATLDYISKGRAAWNIVTSQTDEEARNFGKDRHLQHELRYERAKEFVDVTRGLWDSWEENALLFNKQTGQFADRSKLHSLDYKGQFFNVHGPLNITRPPQGHPVLVQAGASEAGKEVAAATAELVFAPGGSLEEAQRLYRDLKGRLGKYGRSEHELKVLPYLIPVIGRTADEVAERVAIVEDLTPESLGLDLLSHYLGRDVSGYPLDQPLPFIPEIDGFNQSHTNLLKIREWIQEENLTLHQLYKRAANQRVFGGTPEQIADYIEEWFTKEAADGFNVAFPHLPGALHDFVELVVPELQRRGLFKTEYTPGNFRDKLGLAKPANRFAAARDKESIRI</sequence>
<evidence type="ECO:0000256" key="4">
    <source>
        <dbReference type="ARBA" id="ARBA00023033"/>
    </source>
</evidence>
<dbReference type="NCBIfam" id="TIGR03860">
    <property type="entry name" value="FMN_nitrolo"/>
    <property type="match status" value="1"/>
</dbReference>
<accession>A0ABS6FUH4</accession>
<name>A0ABS6FUH4_9BACL</name>
<comment type="caution">
    <text evidence="6">The sequence shown here is derived from an EMBL/GenBank/DDBJ whole genome shotgun (WGS) entry which is preliminary data.</text>
</comment>
<keyword evidence="7" id="KW-1185">Reference proteome</keyword>
<dbReference type="Pfam" id="PF00296">
    <property type="entry name" value="Bac_luciferase"/>
    <property type="match status" value="1"/>
</dbReference>
<proteinExistence type="predicted"/>
<keyword evidence="3" id="KW-0560">Oxidoreductase</keyword>
<dbReference type="PANTHER" id="PTHR30011">
    <property type="entry name" value="ALKANESULFONATE MONOOXYGENASE-RELATED"/>
    <property type="match status" value="1"/>
</dbReference>
<organism evidence="6 7">
    <name type="scientific">Paenibacillus brevis</name>
    <dbReference type="NCBI Taxonomy" id="2841508"/>
    <lineage>
        <taxon>Bacteria</taxon>
        <taxon>Bacillati</taxon>
        <taxon>Bacillota</taxon>
        <taxon>Bacilli</taxon>
        <taxon>Bacillales</taxon>
        <taxon>Paenibacillaceae</taxon>
        <taxon>Paenibacillus</taxon>
    </lineage>
</organism>
<dbReference type="PIRSF" id="PIRSF000337">
    <property type="entry name" value="NTA_MOA"/>
    <property type="match status" value="1"/>
</dbReference>
<protein>
    <submittedName>
        <fullName evidence="6">LLM class flavin-dependent oxidoreductase</fullName>
    </submittedName>
</protein>
<reference evidence="6 7" key="1">
    <citation type="submission" date="2021-06" db="EMBL/GenBank/DDBJ databases">
        <authorList>
            <person name="Sun Q."/>
            <person name="Li D."/>
        </authorList>
    </citation>
    <scope>NUCLEOTIDE SEQUENCE [LARGE SCALE GENOMIC DNA]</scope>
    <source>
        <strain evidence="6 7">MSJ-6</strain>
    </source>
</reference>
<dbReference type="InterPro" id="IPR051260">
    <property type="entry name" value="Diverse_substr_monoxygenases"/>
</dbReference>
<gene>
    <name evidence="6" type="ORF">KQJ23_18855</name>
</gene>
<dbReference type="EMBL" id="JAHLQJ010000019">
    <property type="protein sequence ID" value="MBU5673899.1"/>
    <property type="molecule type" value="Genomic_DNA"/>
</dbReference>
<dbReference type="PANTHER" id="PTHR30011:SF16">
    <property type="entry name" value="C2H2 FINGER DOMAIN TRANSCRIPTION FACTOR (EUROFUNG)-RELATED"/>
    <property type="match status" value="1"/>
</dbReference>
<evidence type="ECO:0000256" key="1">
    <source>
        <dbReference type="ARBA" id="ARBA00022630"/>
    </source>
</evidence>
<keyword evidence="1" id="KW-0285">Flavoprotein</keyword>
<feature type="domain" description="Luciferase-like" evidence="5">
    <location>
        <begin position="34"/>
        <end position="383"/>
    </location>
</feature>
<keyword evidence="4" id="KW-0503">Monooxygenase</keyword>
<dbReference type="Proteomes" id="UP000743001">
    <property type="component" value="Unassembled WGS sequence"/>
</dbReference>
<keyword evidence="2" id="KW-0288">FMN</keyword>
<evidence type="ECO:0000313" key="6">
    <source>
        <dbReference type="EMBL" id="MBU5673899.1"/>
    </source>
</evidence>
<dbReference type="CDD" id="cd01095">
    <property type="entry name" value="Nitrilotriacetate_monoxgenase"/>
    <property type="match status" value="1"/>
</dbReference>
<evidence type="ECO:0000313" key="7">
    <source>
        <dbReference type="Proteomes" id="UP000743001"/>
    </source>
</evidence>
<evidence type="ECO:0000256" key="3">
    <source>
        <dbReference type="ARBA" id="ARBA00023002"/>
    </source>
</evidence>